<evidence type="ECO:0000313" key="3">
    <source>
        <dbReference type="Proteomes" id="UP000219563"/>
    </source>
</evidence>
<protein>
    <submittedName>
        <fullName evidence="2">Uncharacterized protein</fullName>
    </submittedName>
</protein>
<gene>
    <name evidence="2" type="ORF">SAMN02910411_0366</name>
</gene>
<dbReference type="RefSeq" id="WP_097077152.1">
    <property type="nucleotide sequence ID" value="NZ_OBMR01000014.1"/>
</dbReference>
<proteinExistence type="predicted"/>
<dbReference type="Proteomes" id="UP000219563">
    <property type="component" value="Unassembled WGS sequence"/>
</dbReference>
<evidence type="ECO:0000256" key="1">
    <source>
        <dbReference type="SAM" id="Phobius"/>
    </source>
</evidence>
<evidence type="ECO:0000313" key="2">
    <source>
        <dbReference type="EMBL" id="SOC16321.1"/>
    </source>
</evidence>
<organism evidence="2 3">
    <name type="scientific">Pseudobutyrivibrio ruminis DSM 9787</name>
    <dbReference type="NCBI Taxonomy" id="1123011"/>
    <lineage>
        <taxon>Bacteria</taxon>
        <taxon>Bacillati</taxon>
        <taxon>Bacillota</taxon>
        <taxon>Clostridia</taxon>
        <taxon>Lachnospirales</taxon>
        <taxon>Lachnospiraceae</taxon>
        <taxon>Pseudobutyrivibrio</taxon>
    </lineage>
</organism>
<accession>A0A285T4N8</accession>
<dbReference type="AlphaFoldDB" id="A0A285T4N8"/>
<name>A0A285T4N8_9FIRM</name>
<keyword evidence="1" id="KW-1133">Transmembrane helix</keyword>
<keyword evidence="1" id="KW-0472">Membrane</keyword>
<keyword evidence="1" id="KW-0812">Transmembrane</keyword>
<sequence length="426" mass="47175">MFQKRLITTLIYKATGFWVAVLVSLLYFTPLTATAVELDEGDEVEAVMSYDTSKTDETPNQIEGVCQIPEGFGLNAYIEIADEEGTHYYISVSQENGYSDRAYVKNGTYSFVSAGVYGDNTGKYTFDLVEGEDEFTLDGESNSFFCIKVKISNFDEIKAQIDENKGEEKPKVIDYAPTGLKGVTIDSTGILYYETKADSDKGTIEIYGNATNDYKVYVEIIEQGVVGEAKFKLSLDGGKTFIGDDTTSEEFDLGSYGITIGFKTDVDTDELQVGDTFTADVPATNYVSQLNPLESNVVVAGASKEDLQLMIDILSSETLGKAKFSISTDGGKTIDVTDTIPENGIYKYKDLTIYFYTSDLFSKGDQYMSSIETHIEKSSYLGIIILIAVLVAGFIAFLVFLLMHAEKKTDFVIQVWNEKQMSEVYR</sequence>
<reference evidence="2 3" key="1">
    <citation type="submission" date="2017-08" db="EMBL/GenBank/DDBJ databases">
        <authorList>
            <person name="de Groot N.N."/>
        </authorList>
    </citation>
    <scope>NUCLEOTIDE SEQUENCE [LARGE SCALE GENOMIC DNA]</scope>
    <source>
        <strain evidence="2 3">DSM 9787</strain>
    </source>
</reference>
<dbReference type="EMBL" id="OBMR01000014">
    <property type="protein sequence ID" value="SOC16321.1"/>
    <property type="molecule type" value="Genomic_DNA"/>
</dbReference>
<feature type="transmembrane region" description="Helical" evidence="1">
    <location>
        <begin position="380"/>
        <end position="403"/>
    </location>
</feature>